<dbReference type="Proteomes" id="UP000711996">
    <property type="component" value="Unassembled WGS sequence"/>
</dbReference>
<comment type="caution">
    <text evidence="5">The sequence shown here is derived from an EMBL/GenBank/DDBJ whole genome shotgun (WGS) entry which is preliminary data.</text>
</comment>
<dbReference type="NCBIfam" id="NF006203">
    <property type="entry name" value="PRK08327.1"/>
    <property type="match status" value="1"/>
</dbReference>
<comment type="similarity">
    <text evidence="1">Belongs to the TPP enzyme family.</text>
</comment>
<name>A0A9P5KAF2_COLSI</name>
<reference evidence="5" key="1">
    <citation type="submission" date="2019-06" db="EMBL/GenBank/DDBJ databases">
        <authorList>
            <person name="Gan P."/>
            <person name="Shirasu K."/>
        </authorList>
    </citation>
    <scope>NUCLEOTIDE SEQUENCE [LARGE SCALE GENOMIC DNA]</scope>
    <source>
        <strain evidence="5">CAD2</strain>
    </source>
</reference>
<dbReference type="GO" id="GO:0009099">
    <property type="term" value="P:L-valine biosynthetic process"/>
    <property type="evidence" value="ECO:0007669"/>
    <property type="project" value="TreeGrafter"/>
</dbReference>
<dbReference type="GO" id="GO:0005739">
    <property type="term" value="C:mitochondrion"/>
    <property type="evidence" value="ECO:0007669"/>
    <property type="project" value="TreeGrafter"/>
</dbReference>
<dbReference type="OrthoDB" id="4817295at2759"/>
<dbReference type="InterPro" id="IPR045229">
    <property type="entry name" value="TPP_enz"/>
</dbReference>
<dbReference type="EMBL" id="QPMT01000002">
    <property type="protein sequence ID" value="KAF4866134.1"/>
    <property type="molecule type" value="Genomic_DNA"/>
</dbReference>
<dbReference type="PANTHER" id="PTHR18968">
    <property type="entry name" value="THIAMINE PYROPHOSPHATE ENZYMES"/>
    <property type="match status" value="1"/>
</dbReference>
<evidence type="ECO:0000313" key="6">
    <source>
        <dbReference type="Proteomes" id="UP000711996"/>
    </source>
</evidence>
<dbReference type="InterPro" id="IPR029061">
    <property type="entry name" value="THDP-binding"/>
</dbReference>
<proteinExistence type="inferred from homology"/>
<dbReference type="Pfam" id="PF02775">
    <property type="entry name" value="TPP_enzyme_C"/>
    <property type="match status" value="1"/>
</dbReference>
<dbReference type="Pfam" id="PF02776">
    <property type="entry name" value="TPP_enzyme_N"/>
    <property type="match status" value="1"/>
</dbReference>
<dbReference type="GO" id="GO:0009097">
    <property type="term" value="P:isoleucine biosynthetic process"/>
    <property type="evidence" value="ECO:0007669"/>
    <property type="project" value="TreeGrafter"/>
</dbReference>
<sequence>MANVNVIEASEKYTAAEAFFEALWDAGVTHCFCNFGSDHPGMLEAIVKGQRERRDAFPRIITCPSEMVAMSMADGFARVTGKPQVVIVHVDVGTQALGCAVHNASVGRVPLLIFAGLSPFTIEGELDGSRSEYIQWLQDVHNQRAIVDQYCKYTGEVRSGLHIKQLINRALSFAMSDPKGPVYLCAAREVLDAKIQPYSIDQKHWSSVEPTALSLGAVELIANSLVHAREPLIVTGYSGRDTRVPDELVNLVTAVPGLRVFDAGVTNHVNWLGCGYAGDDSIRTADVILVLDCDVPWIPTRCKPRTDAYVIHIDVDPLKHNMPVFYINAQHRYQANAFVAVTQIKDYIASNDEIQSVVTSPPYTMRLLGLQEAHANRMIRIADEAKPSPEGFFGTPHLMDQLRKSVPKDTIFVVEAITNTQSVAEQLRLTAPGSWFNSGGGGLGWSGGAALGVKLASDFMGSRKFVCQIVGDGSYMFSFPASVYWIAQRYKIPILTIVLNNNGWNAPRNSLLYIRPEASALKVSREELHISFSPTPDYAGIAAAAGRGEVGCFRSFKADDLANTLRKAVQCVLEGYSAVFEAQLDGPEGKHMG</sequence>
<organism evidence="5 6">
    <name type="scientific">Colletotrichum siamense</name>
    <name type="common">Anthracnose fungus</name>
    <dbReference type="NCBI Taxonomy" id="690259"/>
    <lineage>
        <taxon>Eukaryota</taxon>
        <taxon>Fungi</taxon>
        <taxon>Dikarya</taxon>
        <taxon>Ascomycota</taxon>
        <taxon>Pezizomycotina</taxon>
        <taxon>Sordariomycetes</taxon>
        <taxon>Hypocreomycetidae</taxon>
        <taxon>Glomerellales</taxon>
        <taxon>Glomerellaceae</taxon>
        <taxon>Colletotrichum</taxon>
        <taxon>Colletotrichum gloeosporioides species complex</taxon>
    </lineage>
</organism>
<dbReference type="GO" id="GO:0030976">
    <property type="term" value="F:thiamine pyrophosphate binding"/>
    <property type="evidence" value="ECO:0007669"/>
    <property type="project" value="InterPro"/>
</dbReference>
<dbReference type="InterPro" id="IPR012001">
    <property type="entry name" value="Thiamin_PyroP_enz_TPP-bd_dom"/>
</dbReference>
<dbReference type="SUPFAM" id="SSF52467">
    <property type="entry name" value="DHS-like NAD/FAD-binding domain"/>
    <property type="match status" value="1"/>
</dbReference>
<gene>
    <name evidence="5" type="primary">mdlC-1</name>
    <name evidence="5" type="ORF">CGCSCA2_v000935</name>
</gene>
<evidence type="ECO:0000313" key="5">
    <source>
        <dbReference type="EMBL" id="KAF4866134.1"/>
    </source>
</evidence>
<keyword evidence="6" id="KW-1185">Reference proteome</keyword>
<dbReference type="GO" id="GO:0003984">
    <property type="term" value="F:acetolactate synthase activity"/>
    <property type="evidence" value="ECO:0007669"/>
    <property type="project" value="TreeGrafter"/>
</dbReference>
<dbReference type="GO" id="GO:0005948">
    <property type="term" value="C:acetolactate synthase complex"/>
    <property type="evidence" value="ECO:0007669"/>
    <property type="project" value="TreeGrafter"/>
</dbReference>
<dbReference type="InterPro" id="IPR029035">
    <property type="entry name" value="DHS-like_NAD/FAD-binding_dom"/>
</dbReference>
<evidence type="ECO:0000256" key="2">
    <source>
        <dbReference type="ARBA" id="ARBA00023052"/>
    </source>
</evidence>
<evidence type="ECO:0000256" key="1">
    <source>
        <dbReference type="ARBA" id="ARBA00007812"/>
    </source>
</evidence>
<feature type="domain" description="Thiamine pyrophosphate enzyme TPP-binding" evidence="3">
    <location>
        <begin position="418"/>
        <end position="570"/>
    </location>
</feature>
<dbReference type="PANTHER" id="PTHR18968:SF164">
    <property type="entry name" value="PYRUVATE DECARBOXYLASE"/>
    <property type="match status" value="1"/>
</dbReference>
<dbReference type="Gene3D" id="3.40.50.1220">
    <property type="entry name" value="TPP-binding domain"/>
    <property type="match status" value="1"/>
</dbReference>
<dbReference type="GO" id="GO:0050660">
    <property type="term" value="F:flavin adenine dinucleotide binding"/>
    <property type="evidence" value="ECO:0007669"/>
    <property type="project" value="TreeGrafter"/>
</dbReference>
<dbReference type="SUPFAM" id="SSF52518">
    <property type="entry name" value="Thiamin diphosphate-binding fold (THDP-binding)"/>
    <property type="match status" value="2"/>
</dbReference>
<feature type="domain" description="Thiamine pyrophosphate enzyme N-terminal TPP-binding" evidence="4">
    <location>
        <begin position="14"/>
        <end position="134"/>
    </location>
</feature>
<protein>
    <submittedName>
        <fullName evidence="5">Benzoylformate decarboxylase</fullName>
    </submittedName>
</protein>
<dbReference type="AlphaFoldDB" id="A0A9P5KAF2"/>
<dbReference type="Gene3D" id="3.40.50.970">
    <property type="match status" value="2"/>
</dbReference>
<dbReference type="CDD" id="cd07035">
    <property type="entry name" value="TPP_PYR_POX_like"/>
    <property type="match status" value="1"/>
</dbReference>
<evidence type="ECO:0000259" key="3">
    <source>
        <dbReference type="Pfam" id="PF02775"/>
    </source>
</evidence>
<dbReference type="InterPro" id="IPR011766">
    <property type="entry name" value="TPP_enzyme_TPP-bd"/>
</dbReference>
<accession>A0A9P5KAF2</accession>
<keyword evidence="2" id="KW-0786">Thiamine pyrophosphate</keyword>
<evidence type="ECO:0000259" key="4">
    <source>
        <dbReference type="Pfam" id="PF02776"/>
    </source>
</evidence>